<organism evidence="2 3">
    <name type="scientific">Actinocrispum wychmicini</name>
    <dbReference type="NCBI Taxonomy" id="1213861"/>
    <lineage>
        <taxon>Bacteria</taxon>
        <taxon>Bacillati</taxon>
        <taxon>Actinomycetota</taxon>
        <taxon>Actinomycetes</taxon>
        <taxon>Pseudonocardiales</taxon>
        <taxon>Pseudonocardiaceae</taxon>
        <taxon>Actinocrispum</taxon>
    </lineage>
</organism>
<accession>A0A4R2JT88</accession>
<name>A0A4R2JT88_9PSEU</name>
<dbReference type="AlphaFoldDB" id="A0A4R2JT88"/>
<dbReference type="RefSeq" id="WP_132115469.1">
    <property type="nucleotide sequence ID" value="NZ_SLWS01000003.1"/>
</dbReference>
<feature type="compositionally biased region" description="Basic and acidic residues" evidence="1">
    <location>
        <begin position="1"/>
        <end position="11"/>
    </location>
</feature>
<dbReference type="EMBL" id="SLWS01000003">
    <property type="protein sequence ID" value="TCO60466.1"/>
    <property type="molecule type" value="Genomic_DNA"/>
</dbReference>
<sequence length="78" mass="8966">MRENPLKKNTEDADSVPQELSFMRPIEPRDPADEEPKPSRAERRAAKSQVRNRSGKAQNNVRNQSVPNHRNFANRRSG</sequence>
<comment type="caution">
    <text evidence="2">The sequence shown here is derived from an EMBL/GenBank/DDBJ whole genome shotgun (WGS) entry which is preliminary data.</text>
</comment>
<feature type="region of interest" description="Disordered" evidence="1">
    <location>
        <begin position="1"/>
        <end position="78"/>
    </location>
</feature>
<keyword evidence="3" id="KW-1185">Reference proteome</keyword>
<gene>
    <name evidence="2" type="ORF">EV192_10341</name>
</gene>
<feature type="compositionally biased region" description="Basic and acidic residues" evidence="1">
    <location>
        <begin position="26"/>
        <end position="45"/>
    </location>
</feature>
<protein>
    <submittedName>
        <fullName evidence="2">Uncharacterized protein</fullName>
    </submittedName>
</protein>
<reference evidence="2 3" key="1">
    <citation type="submission" date="2019-03" db="EMBL/GenBank/DDBJ databases">
        <title>Genomic Encyclopedia of Type Strains, Phase IV (KMG-IV): sequencing the most valuable type-strain genomes for metagenomic binning, comparative biology and taxonomic classification.</title>
        <authorList>
            <person name="Goeker M."/>
        </authorList>
    </citation>
    <scope>NUCLEOTIDE SEQUENCE [LARGE SCALE GENOMIC DNA]</scope>
    <source>
        <strain evidence="2 3">DSM 45934</strain>
    </source>
</reference>
<proteinExistence type="predicted"/>
<evidence type="ECO:0000256" key="1">
    <source>
        <dbReference type="SAM" id="MobiDB-lite"/>
    </source>
</evidence>
<dbReference type="Proteomes" id="UP000295680">
    <property type="component" value="Unassembled WGS sequence"/>
</dbReference>
<dbReference type="OrthoDB" id="3698143at2"/>
<evidence type="ECO:0000313" key="2">
    <source>
        <dbReference type="EMBL" id="TCO60466.1"/>
    </source>
</evidence>
<evidence type="ECO:0000313" key="3">
    <source>
        <dbReference type="Proteomes" id="UP000295680"/>
    </source>
</evidence>
<feature type="compositionally biased region" description="Polar residues" evidence="1">
    <location>
        <begin position="49"/>
        <end position="68"/>
    </location>
</feature>